<evidence type="ECO:0000313" key="1">
    <source>
        <dbReference type="EMBL" id="ELZ37367.1"/>
    </source>
</evidence>
<dbReference type="Pfam" id="PF26261">
    <property type="entry name" value="DUF8065"/>
    <property type="match status" value="1"/>
</dbReference>
<proteinExistence type="predicted"/>
<comment type="caution">
    <text evidence="1">The sequence shown here is derived from an EMBL/GenBank/DDBJ whole genome shotgun (WGS) entry which is preliminary data.</text>
</comment>
<dbReference type="AlphaFoldDB" id="M0DRQ7"/>
<organism evidence="1 2">
    <name type="scientific">Halorubrum distributum JCM 10247</name>
    <dbReference type="NCBI Taxonomy" id="1227486"/>
    <lineage>
        <taxon>Archaea</taxon>
        <taxon>Methanobacteriati</taxon>
        <taxon>Methanobacteriota</taxon>
        <taxon>Stenosarchaea group</taxon>
        <taxon>Halobacteria</taxon>
        <taxon>Halobacteriales</taxon>
        <taxon>Haloferacaceae</taxon>
        <taxon>Halorubrum</taxon>
        <taxon>Halorubrum distributum group</taxon>
    </lineage>
</organism>
<reference evidence="1 2" key="1">
    <citation type="journal article" date="2014" name="PLoS Genet.">
        <title>Phylogenetically driven sequencing of extremely halophilic archaea reveals strategies for static and dynamic osmo-response.</title>
        <authorList>
            <person name="Becker E.A."/>
            <person name="Seitzer P.M."/>
            <person name="Tritt A."/>
            <person name="Larsen D."/>
            <person name="Krusor M."/>
            <person name="Yao A.I."/>
            <person name="Wu D."/>
            <person name="Madern D."/>
            <person name="Eisen J.A."/>
            <person name="Darling A.E."/>
            <person name="Facciotti M.T."/>
        </authorList>
    </citation>
    <scope>NUCLEOTIDE SEQUENCE [LARGE SCALE GENOMIC DNA]</scope>
    <source>
        <strain evidence="1 2">JCM 10247</strain>
    </source>
</reference>
<accession>M0DRQ7</accession>
<protein>
    <submittedName>
        <fullName evidence="1">Uncharacterized protein</fullName>
    </submittedName>
</protein>
<sequence>IQGKMATNNDKIQFRGETEKEATQIVDQMRLGGINISELARQGLQEKLREVLSDEEKITLHQRYKQGELSEEVAEILLGDALEEIERERESFEEATELDTSGVFQQ</sequence>
<dbReference type="InterPro" id="IPR058378">
    <property type="entry name" value="DUF8065"/>
</dbReference>
<gene>
    <name evidence="1" type="ORF">C473_01022</name>
</gene>
<dbReference type="EMBL" id="AOIW01000017">
    <property type="protein sequence ID" value="ELZ37367.1"/>
    <property type="molecule type" value="Genomic_DNA"/>
</dbReference>
<feature type="non-terminal residue" evidence="1">
    <location>
        <position position="1"/>
    </location>
</feature>
<name>M0DRQ7_9EURY</name>
<dbReference type="Proteomes" id="UP000011572">
    <property type="component" value="Unassembled WGS sequence"/>
</dbReference>
<evidence type="ECO:0000313" key="2">
    <source>
        <dbReference type="Proteomes" id="UP000011572"/>
    </source>
</evidence>